<dbReference type="Pfam" id="PF00690">
    <property type="entry name" value="Cation_ATPase_N"/>
    <property type="match status" value="1"/>
</dbReference>
<feature type="transmembrane region" description="Helical" evidence="10">
    <location>
        <begin position="754"/>
        <end position="775"/>
    </location>
</feature>
<keyword evidence="14" id="KW-1185">Reference proteome</keyword>
<feature type="transmembrane region" description="Helical" evidence="10">
    <location>
        <begin position="160"/>
        <end position="179"/>
    </location>
</feature>
<dbReference type="GeneID" id="41978253"/>
<organism evidence="13 14">
    <name type="scientific">Thyridium curvatum</name>
    <dbReference type="NCBI Taxonomy" id="1093900"/>
    <lineage>
        <taxon>Eukaryota</taxon>
        <taxon>Fungi</taxon>
        <taxon>Dikarya</taxon>
        <taxon>Ascomycota</taxon>
        <taxon>Pezizomycotina</taxon>
        <taxon>Sordariomycetes</taxon>
        <taxon>Sordariomycetidae</taxon>
        <taxon>Thyridiales</taxon>
        <taxon>Thyridiaceae</taxon>
        <taxon>Thyridium</taxon>
    </lineage>
</organism>
<dbReference type="Pfam" id="PF00122">
    <property type="entry name" value="E1-E2_ATPase"/>
    <property type="match status" value="2"/>
</dbReference>
<dbReference type="InterPro" id="IPR036412">
    <property type="entry name" value="HAD-like_sf"/>
</dbReference>
<feature type="transmembrane region" description="Helical" evidence="10">
    <location>
        <begin position="131"/>
        <end position="154"/>
    </location>
</feature>
<evidence type="ECO:0000256" key="7">
    <source>
        <dbReference type="ARBA" id="ARBA00022967"/>
    </source>
</evidence>
<comment type="caution">
    <text evidence="13">The sequence shown here is derived from an EMBL/GenBank/DDBJ whole genome shotgun (WGS) entry which is preliminary data.</text>
</comment>
<reference evidence="13 14" key="1">
    <citation type="submission" date="2019-06" db="EMBL/GenBank/DDBJ databases">
        <title>Draft genome sequence of the filamentous fungus Phialemoniopsis curvata isolated from diesel fuel.</title>
        <authorList>
            <person name="Varaljay V.A."/>
            <person name="Lyon W.J."/>
            <person name="Crouch A.L."/>
            <person name="Drake C.E."/>
            <person name="Hollomon J.M."/>
            <person name="Nadeau L.J."/>
            <person name="Nunn H.S."/>
            <person name="Stevenson B.S."/>
            <person name="Bojanowski C.L."/>
            <person name="Crookes-Goodson W.J."/>
        </authorList>
    </citation>
    <scope>NUCLEOTIDE SEQUENCE [LARGE SCALE GENOMIC DNA]</scope>
    <source>
        <strain evidence="13 14">D216</strain>
    </source>
</reference>
<evidence type="ECO:0000256" key="1">
    <source>
        <dbReference type="ARBA" id="ARBA00003417"/>
    </source>
</evidence>
<dbReference type="InterPro" id="IPR018303">
    <property type="entry name" value="ATPase_P-typ_P_site"/>
</dbReference>
<keyword evidence="4 10" id="KW-0812">Transmembrane</keyword>
<dbReference type="Gene3D" id="3.40.1110.10">
    <property type="entry name" value="Calcium-transporting ATPase, cytoplasmic domain N"/>
    <property type="match status" value="1"/>
</dbReference>
<dbReference type="FunFam" id="3.40.50.1000:FF:000008">
    <property type="entry name" value="Plasma membrane ATPase"/>
    <property type="match status" value="1"/>
</dbReference>
<dbReference type="STRING" id="1093900.A0A507AQZ5"/>
<name>A0A507AQZ5_9PEZI</name>
<feature type="transmembrane region" description="Helical" evidence="10">
    <location>
        <begin position="393"/>
        <end position="422"/>
    </location>
</feature>
<feature type="domain" description="Cation-transporting P-type ATPase N-terminal" evidence="12">
    <location>
        <begin position="90"/>
        <end position="159"/>
    </location>
</feature>
<feature type="transmembrane region" description="Helical" evidence="10">
    <location>
        <begin position="846"/>
        <end position="871"/>
    </location>
</feature>
<feature type="compositionally biased region" description="Polar residues" evidence="11">
    <location>
        <begin position="1"/>
        <end position="11"/>
    </location>
</feature>
<feature type="transmembrane region" description="Helical" evidence="10">
    <location>
        <begin position="361"/>
        <end position="381"/>
    </location>
</feature>
<feature type="transmembrane region" description="Helical" evidence="10">
    <location>
        <begin position="883"/>
        <end position="906"/>
    </location>
</feature>
<gene>
    <name evidence="13" type="ORF">E0L32_010806</name>
</gene>
<keyword evidence="10" id="KW-0460">Magnesium</keyword>
<dbReference type="NCBIfam" id="TIGR01494">
    <property type="entry name" value="ATPase_P-type"/>
    <property type="match status" value="2"/>
</dbReference>
<evidence type="ECO:0000259" key="12">
    <source>
        <dbReference type="SMART" id="SM00831"/>
    </source>
</evidence>
<dbReference type="InterPro" id="IPR006534">
    <property type="entry name" value="P-type_ATPase_IIIA"/>
</dbReference>
<keyword evidence="5 10" id="KW-0547">Nucleotide-binding</keyword>
<dbReference type="PRINTS" id="PR00119">
    <property type="entry name" value="CATATPASE"/>
</dbReference>
<keyword evidence="10" id="KW-0813">Transport</keyword>
<keyword evidence="6 10" id="KW-0067">ATP-binding</keyword>
<feature type="compositionally biased region" description="Polar residues" evidence="11">
    <location>
        <begin position="18"/>
        <end position="31"/>
    </location>
</feature>
<dbReference type="PRINTS" id="PR00120">
    <property type="entry name" value="HATPASE"/>
</dbReference>
<dbReference type="SFLD" id="SFLDG00002">
    <property type="entry name" value="C1.7:_P-type_atpase_like"/>
    <property type="match status" value="1"/>
</dbReference>
<dbReference type="Gene3D" id="3.40.50.1000">
    <property type="entry name" value="HAD superfamily/HAD-like"/>
    <property type="match status" value="1"/>
</dbReference>
<dbReference type="Gene3D" id="1.20.1110.10">
    <property type="entry name" value="Calcium-transporting ATPase, transmembrane domain"/>
    <property type="match status" value="2"/>
</dbReference>
<dbReference type="RefSeq" id="XP_030989020.1">
    <property type="nucleotide sequence ID" value="XM_031133465.1"/>
</dbReference>
<protein>
    <recommendedName>
        <fullName evidence="10">Plasma membrane ATPase</fullName>
        <ecNumber evidence="10">7.1.2.1</ecNumber>
    </recommendedName>
</protein>
<comment type="catalytic activity">
    <reaction evidence="10">
        <text>ATP + H2O + H(+)(in) = ADP + phosphate + 2 H(+)(out)</text>
        <dbReference type="Rhea" id="RHEA:20852"/>
        <dbReference type="ChEBI" id="CHEBI:15377"/>
        <dbReference type="ChEBI" id="CHEBI:15378"/>
        <dbReference type="ChEBI" id="CHEBI:30616"/>
        <dbReference type="ChEBI" id="CHEBI:43474"/>
        <dbReference type="ChEBI" id="CHEBI:456216"/>
        <dbReference type="EC" id="7.1.2.1"/>
    </reaction>
</comment>
<dbReference type="Gene3D" id="2.70.150.10">
    <property type="entry name" value="Calcium-transporting ATPase, cytoplasmic transduction domain A"/>
    <property type="match status" value="2"/>
</dbReference>
<dbReference type="EC" id="7.1.2.1" evidence="10"/>
<dbReference type="Proteomes" id="UP000319257">
    <property type="component" value="Unassembled WGS sequence"/>
</dbReference>
<evidence type="ECO:0000256" key="8">
    <source>
        <dbReference type="ARBA" id="ARBA00022989"/>
    </source>
</evidence>
<dbReference type="GO" id="GO:0016887">
    <property type="term" value="F:ATP hydrolysis activity"/>
    <property type="evidence" value="ECO:0007669"/>
    <property type="project" value="InterPro"/>
</dbReference>
<dbReference type="NCBIfam" id="TIGR01647">
    <property type="entry name" value="ATPase-IIIA_H"/>
    <property type="match status" value="1"/>
</dbReference>
<dbReference type="GO" id="GO:0120029">
    <property type="term" value="P:proton export across plasma membrane"/>
    <property type="evidence" value="ECO:0007669"/>
    <property type="project" value="UniProtKB-UniRule"/>
</dbReference>
<keyword evidence="10" id="KW-0375">Hydrogen ion transport</keyword>
<comment type="subcellular location">
    <subcellularLocation>
        <location evidence="10">Cell membrane</location>
        <topology evidence="10">Multi-pass membrane protein</topology>
    </subcellularLocation>
    <subcellularLocation>
        <location evidence="2">Membrane</location>
        <topology evidence="2">Multi-pass membrane protein</topology>
    </subcellularLocation>
</comment>
<feature type="region of interest" description="Disordered" evidence="11">
    <location>
        <begin position="1"/>
        <end position="35"/>
    </location>
</feature>
<feature type="transmembrane region" description="Helical" evidence="10">
    <location>
        <begin position="926"/>
        <end position="950"/>
    </location>
</feature>
<evidence type="ECO:0000256" key="4">
    <source>
        <dbReference type="ARBA" id="ARBA00022692"/>
    </source>
</evidence>
<dbReference type="InParanoid" id="A0A507AQZ5"/>
<feature type="transmembrane region" description="Helical" evidence="10">
    <location>
        <begin position="812"/>
        <end position="834"/>
    </location>
</feature>
<dbReference type="Pfam" id="PF00702">
    <property type="entry name" value="Hydrolase"/>
    <property type="match status" value="1"/>
</dbReference>
<evidence type="ECO:0000313" key="14">
    <source>
        <dbReference type="Proteomes" id="UP000319257"/>
    </source>
</evidence>
<dbReference type="CDD" id="cd02076">
    <property type="entry name" value="P-type_ATPase_H"/>
    <property type="match status" value="1"/>
</dbReference>
<evidence type="ECO:0000313" key="13">
    <source>
        <dbReference type="EMBL" id="TPX07309.1"/>
    </source>
</evidence>
<dbReference type="InterPro" id="IPR059000">
    <property type="entry name" value="ATPase_P-type_domA"/>
</dbReference>
<dbReference type="InterPro" id="IPR044492">
    <property type="entry name" value="P_typ_ATPase_HD_dom"/>
</dbReference>
<dbReference type="PROSITE" id="PS00154">
    <property type="entry name" value="ATPASE_E1_E2"/>
    <property type="match status" value="1"/>
</dbReference>
<accession>A0A507AQZ5</accession>
<keyword evidence="9 10" id="KW-0472">Membrane</keyword>
<dbReference type="SUPFAM" id="SSF81665">
    <property type="entry name" value="Calcium ATPase, transmembrane domain M"/>
    <property type="match status" value="1"/>
</dbReference>
<sequence>MPLFNRNNTTPAGDDVEANNSTGDHSGSTVAEDTDHLGEYVALDRYISTYRDEKSRKEDDGDAEGKHHSKRRWWQFWTSAGQPTDQSGRPDKTIPESWLETDIRIGLSSSDVEERRKRSGWNELTAEKENLFAKFLGFFTGPILYVMEIAALLAVGLGDWIDFGVILGILLLNAFVGFYQEKQAADVVASLKGDIAMRCTVVRDGREHNILARELVPGDIVIIQEGDTVPADARLICDYKRREDFEVYKRLRAEDRLGENSQDEDDMEGDEHHGHAEPVMDYRTSSILAVDQSAITGESLAVDKYLGDIVYYTTGCKRGKSFAIATATGTDTFVGRTAELVQGAQDQGHFKAVMNNIGMSLLILVMFWILAAWIGGFYHHIPIAEPGSQNLLHYALVLLIIGVPVGLPVVTTTTLAVGAAYLAKQKAIVQKLTAIESLAGVDILCSDKTGTLTANKLSIREPFVSEGQDVDWMMAVAALASSHNVKSLDPIDKVTILTLKRYPGAREILQKGWVTEKFTPFDPVSKRITAECRLGEDRYICAKGAPRAILKLSDCSEEIGNLYREKAQEFARRGFRSLGVAYKKNDGDWILLGLLSMFDPPREDTAQTIIEAASLGVPVKMLTGDAIAIAKETCKMLSLGTKVYNSERLIHGGLAGTVQHDFVERADGFAEVFPEHKYTVVEMLQQRGHLIAMTGDGVNDAPSLKKADCGIAVEGSSEAAQAAADIVFLAPGLSTIVLAIKTSRQIFQRMKAYIQYRIALCLHLEIYLTLSMIIINETVTTDLIVFLALFADLATVAVAYDNAHWEPRPVEWQLPKIWVVSIVLGILLAAGTWIMRGTMFLTDGGIVANFGSVQEVLFLEIALTENWLIFVTRGGKTWPSWQLVGAILGVDVLATLFCLFGWLSGAPEIDSLGDSWPQRGDGWTDIVTVVIIWLYSFGVTVFIAIIYYILNKVSWLNDLGRKDRKKKDTIIENVIGQLQKIAVEHDIDEATGKDRYVLAEKVADEEDI</sequence>
<dbReference type="SFLD" id="SFLDS00003">
    <property type="entry name" value="Haloacid_Dehalogenase"/>
    <property type="match status" value="1"/>
</dbReference>
<dbReference type="SFLD" id="SFLDF00027">
    <property type="entry name" value="p-type_atpase"/>
    <property type="match status" value="1"/>
</dbReference>
<dbReference type="InterPro" id="IPR023298">
    <property type="entry name" value="ATPase_P-typ_TM_dom_sf"/>
</dbReference>
<dbReference type="EMBL" id="SKBQ01000091">
    <property type="protein sequence ID" value="TPX07309.1"/>
    <property type="molecule type" value="Genomic_DNA"/>
</dbReference>
<dbReference type="InterPro" id="IPR008250">
    <property type="entry name" value="ATPase_P-typ_transduc_dom_A_sf"/>
</dbReference>
<dbReference type="InterPro" id="IPR004014">
    <property type="entry name" value="ATPase_P-typ_cation-transptr_N"/>
</dbReference>
<evidence type="ECO:0000256" key="5">
    <source>
        <dbReference type="ARBA" id="ARBA00022741"/>
    </source>
</evidence>
<evidence type="ECO:0000256" key="2">
    <source>
        <dbReference type="ARBA" id="ARBA00004141"/>
    </source>
</evidence>
<dbReference type="AlphaFoldDB" id="A0A507AQZ5"/>
<dbReference type="OrthoDB" id="116380at2759"/>
<evidence type="ECO:0000256" key="3">
    <source>
        <dbReference type="ARBA" id="ARBA00008804"/>
    </source>
</evidence>
<keyword evidence="7 10" id="KW-1278">Translocase</keyword>
<dbReference type="InterPro" id="IPR023299">
    <property type="entry name" value="ATPase_P-typ_cyto_dom_N"/>
</dbReference>
<keyword evidence="10" id="KW-0406">Ion transport</keyword>
<dbReference type="InterPro" id="IPR001757">
    <property type="entry name" value="P_typ_ATPase"/>
</dbReference>
<evidence type="ECO:0000256" key="6">
    <source>
        <dbReference type="ARBA" id="ARBA00022840"/>
    </source>
</evidence>
<dbReference type="SUPFAM" id="SSF81653">
    <property type="entry name" value="Calcium ATPase, transduction domain A"/>
    <property type="match status" value="2"/>
</dbReference>
<dbReference type="SMART" id="SM00831">
    <property type="entry name" value="Cation_ATPase_N"/>
    <property type="match status" value="1"/>
</dbReference>
<dbReference type="InterPro" id="IPR023214">
    <property type="entry name" value="HAD_sf"/>
</dbReference>
<keyword evidence="8 10" id="KW-1133">Transmembrane helix</keyword>
<dbReference type="PANTHER" id="PTHR42861">
    <property type="entry name" value="CALCIUM-TRANSPORTING ATPASE"/>
    <property type="match status" value="1"/>
</dbReference>
<dbReference type="GO" id="GO:0008553">
    <property type="term" value="F:P-type proton-exporting transporter activity"/>
    <property type="evidence" value="ECO:0007669"/>
    <property type="project" value="UniProtKB-UniRule"/>
</dbReference>
<evidence type="ECO:0000256" key="9">
    <source>
        <dbReference type="ARBA" id="ARBA00023136"/>
    </source>
</evidence>
<feature type="transmembrane region" description="Helical" evidence="10">
    <location>
        <begin position="781"/>
        <end position="800"/>
    </location>
</feature>
<evidence type="ECO:0000256" key="10">
    <source>
        <dbReference type="RuleBase" id="RU362083"/>
    </source>
</evidence>
<dbReference type="GO" id="GO:0005886">
    <property type="term" value="C:plasma membrane"/>
    <property type="evidence" value="ECO:0007669"/>
    <property type="project" value="UniProtKB-SubCell"/>
</dbReference>
<dbReference type="FunFam" id="3.40.1110.10:FF:000005">
    <property type="entry name" value="Plasma membrane ATPase"/>
    <property type="match status" value="1"/>
</dbReference>
<dbReference type="GO" id="GO:0005524">
    <property type="term" value="F:ATP binding"/>
    <property type="evidence" value="ECO:0007669"/>
    <property type="project" value="UniProtKB-UniRule"/>
</dbReference>
<evidence type="ECO:0000256" key="11">
    <source>
        <dbReference type="SAM" id="MobiDB-lite"/>
    </source>
</evidence>
<comment type="function">
    <text evidence="1">The plasma membrane ATPase of plants and fungi is a hydrogen ion pump. The proton gradient it generates drives the active transport of nutrients by H(+)-symport. The resulting external acidification and/or internal alkinization may mediate growth responses.</text>
</comment>
<comment type="similarity">
    <text evidence="3 10">Belongs to the cation transport ATPase (P-type) (TC 3.A.3) family. Type IIIA subfamily.</text>
</comment>
<proteinExistence type="inferred from homology"/>
<dbReference type="SUPFAM" id="SSF56784">
    <property type="entry name" value="HAD-like"/>
    <property type="match status" value="1"/>
</dbReference>